<comment type="caution">
    <text evidence="1">The sequence shown here is derived from an EMBL/GenBank/DDBJ whole genome shotgun (WGS) entry which is preliminary data.</text>
</comment>
<accession>A0ABR1SP21</accession>
<dbReference type="EMBL" id="JAQQWK010000008">
    <property type="protein sequence ID" value="KAK8036086.1"/>
    <property type="molecule type" value="Genomic_DNA"/>
</dbReference>
<organism evidence="1 2">
    <name type="scientific">Apiospora rasikravindrae</name>
    <dbReference type="NCBI Taxonomy" id="990691"/>
    <lineage>
        <taxon>Eukaryota</taxon>
        <taxon>Fungi</taxon>
        <taxon>Dikarya</taxon>
        <taxon>Ascomycota</taxon>
        <taxon>Pezizomycotina</taxon>
        <taxon>Sordariomycetes</taxon>
        <taxon>Xylariomycetidae</taxon>
        <taxon>Amphisphaeriales</taxon>
        <taxon>Apiosporaceae</taxon>
        <taxon>Apiospora</taxon>
    </lineage>
</organism>
<proteinExistence type="predicted"/>
<protein>
    <submittedName>
        <fullName evidence="1">Uncharacterized protein</fullName>
    </submittedName>
</protein>
<reference evidence="1 2" key="1">
    <citation type="submission" date="2023-01" db="EMBL/GenBank/DDBJ databases">
        <title>Analysis of 21 Apiospora genomes using comparative genomics revels a genus with tremendous synthesis potential of carbohydrate active enzymes and secondary metabolites.</title>
        <authorList>
            <person name="Sorensen T."/>
        </authorList>
    </citation>
    <scope>NUCLEOTIDE SEQUENCE [LARGE SCALE GENOMIC DNA]</scope>
    <source>
        <strain evidence="1 2">CBS 33761</strain>
    </source>
</reference>
<evidence type="ECO:0000313" key="2">
    <source>
        <dbReference type="Proteomes" id="UP001444661"/>
    </source>
</evidence>
<keyword evidence="2" id="KW-1185">Reference proteome</keyword>
<gene>
    <name evidence="1" type="ORF">PG993_008700</name>
</gene>
<evidence type="ECO:0000313" key="1">
    <source>
        <dbReference type="EMBL" id="KAK8036086.1"/>
    </source>
</evidence>
<name>A0ABR1SP21_9PEZI</name>
<dbReference type="Proteomes" id="UP001444661">
    <property type="component" value="Unassembled WGS sequence"/>
</dbReference>
<sequence>MEREQIFRAAVAKMAEPRAQDNVSRLFTEARKNVWYCFEQLALRGPRFPSAVIREREDGLPGHCTAHPDAERQCLHIRLATEPELRVGGGKVVWRGD</sequence>